<feature type="transmembrane region" description="Helical" evidence="2">
    <location>
        <begin position="94"/>
        <end position="117"/>
    </location>
</feature>
<accession>A0A167LM70</accession>
<comment type="caution">
    <text evidence="3">The sequence shown here is derived from an EMBL/GenBank/DDBJ whole genome shotgun (WGS) entry which is preliminary data.</text>
</comment>
<feature type="compositionally biased region" description="Polar residues" evidence="1">
    <location>
        <begin position="52"/>
        <end position="61"/>
    </location>
</feature>
<dbReference type="EMBL" id="AZHB01000037">
    <property type="protein sequence ID" value="OAA53249.1"/>
    <property type="molecule type" value="Genomic_DNA"/>
</dbReference>
<name>A0A167LM70_CORFA</name>
<dbReference type="STRING" id="1081104.A0A167LM70"/>
<sequence length="315" mass="34265">MLAFNYGSSSRAVRSLCASTSYPLVAMFSSMMRPSSSRHEPLSLRATADGYSDSSSTPQKRLSSEDDSSVSLLEGSDKLPAQASPRPSSLVRRLGLYLSLALALLSVANVALLLATLSMYRDNDPLKVKVANPTTPQTYYHRAWPDRIVRVSRKLKKAVWGQAVQVYITVEDSTIMRFPLPPGSGIGNACTLSWRAPPELSGRAKDLTTKGDVSEIEVWQLIAPSVTATSATSPSTMDELDYDTISYSTLPVRGELLGVLNLSEKPNDTTAEFACPSGAESLVVEMRCQRVACHLSFMQIDLTPSFGFELLSRKS</sequence>
<dbReference type="RefSeq" id="XP_018700302.1">
    <property type="nucleotide sequence ID" value="XM_018852466.1"/>
</dbReference>
<keyword evidence="2" id="KW-0472">Membrane</keyword>
<gene>
    <name evidence="3" type="ORF">ISF_08863</name>
</gene>
<evidence type="ECO:0000313" key="3">
    <source>
        <dbReference type="EMBL" id="OAA53249.1"/>
    </source>
</evidence>
<evidence type="ECO:0000313" key="4">
    <source>
        <dbReference type="Proteomes" id="UP000076744"/>
    </source>
</evidence>
<keyword evidence="2" id="KW-0812">Transmembrane</keyword>
<evidence type="ECO:0000256" key="1">
    <source>
        <dbReference type="SAM" id="MobiDB-lite"/>
    </source>
</evidence>
<dbReference type="GeneID" id="30025155"/>
<keyword evidence="4" id="KW-1185">Reference proteome</keyword>
<proteinExistence type="predicted"/>
<keyword evidence="2" id="KW-1133">Transmembrane helix</keyword>
<dbReference type="Proteomes" id="UP000076744">
    <property type="component" value="Unassembled WGS sequence"/>
</dbReference>
<dbReference type="AlphaFoldDB" id="A0A167LM70"/>
<organism evidence="3 4">
    <name type="scientific">Cordyceps fumosorosea (strain ARSEF 2679)</name>
    <name type="common">Isaria fumosorosea</name>
    <dbReference type="NCBI Taxonomy" id="1081104"/>
    <lineage>
        <taxon>Eukaryota</taxon>
        <taxon>Fungi</taxon>
        <taxon>Dikarya</taxon>
        <taxon>Ascomycota</taxon>
        <taxon>Pezizomycotina</taxon>
        <taxon>Sordariomycetes</taxon>
        <taxon>Hypocreomycetidae</taxon>
        <taxon>Hypocreales</taxon>
        <taxon>Cordycipitaceae</taxon>
        <taxon>Cordyceps</taxon>
    </lineage>
</organism>
<evidence type="ECO:0000256" key="2">
    <source>
        <dbReference type="SAM" id="Phobius"/>
    </source>
</evidence>
<dbReference type="OrthoDB" id="8300214at2759"/>
<reference evidence="3 4" key="1">
    <citation type="journal article" date="2016" name="Genome Biol. Evol.">
        <title>Divergent and convergent evolution of fungal pathogenicity.</title>
        <authorList>
            <person name="Shang Y."/>
            <person name="Xiao G."/>
            <person name="Zheng P."/>
            <person name="Cen K."/>
            <person name="Zhan S."/>
            <person name="Wang C."/>
        </authorList>
    </citation>
    <scope>NUCLEOTIDE SEQUENCE [LARGE SCALE GENOMIC DNA]</scope>
    <source>
        <strain evidence="3 4">ARSEF 2679</strain>
    </source>
</reference>
<protein>
    <recommendedName>
        <fullName evidence="5">Ubiquitin 3 binding protein But2 C-terminal domain-containing protein</fullName>
    </recommendedName>
</protein>
<feature type="region of interest" description="Disordered" evidence="1">
    <location>
        <begin position="47"/>
        <end position="86"/>
    </location>
</feature>
<evidence type="ECO:0008006" key="5">
    <source>
        <dbReference type="Google" id="ProtNLM"/>
    </source>
</evidence>